<dbReference type="PANTHER" id="PTHR30050">
    <property type="entry name" value="CHROMOSOMAL REPLICATION INITIATOR PROTEIN DNAA"/>
    <property type="match status" value="1"/>
</dbReference>
<proteinExistence type="predicted"/>
<dbReference type="PATRIC" id="fig|1423804.4.peg.2717"/>
<gene>
    <name evidence="2" type="ORF">FD14_GL002510</name>
</gene>
<comment type="caution">
    <text evidence="2">The sequence shown here is derived from an EMBL/GenBank/DDBJ whole genome shotgun (WGS) entry which is preliminary data.</text>
</comment>
<dbReference type="Gene3D" id="3.40.50.300">
    <property type="entry name" value="P-loop containing nucleotide triphosphate hydrolases"/>
    <property type="match status" value="1"/>
</dbReference>
<dbReference type="SMART" id="SM00382">
    <property type="entry name" value="AAA"/>
    <property type="match status" value="1"/>
</dbReference>
<evidence type="ECO:0000259" key="1">
    <source>
        <dbReference type="SMART" id="SM00382"/>
    </source>
</evidence>
<evidence type="ECO:0000313" key="2">
    <source>
        <dbReference type="EMBL" id="KRN17788.1"/>
    </source>
</evidence>
<reference evidence="2 3" key="1">
    <citation type="journal article" date="2015" name="Genome Announc.">
        <title>Expanding the biotechnology potential of lactobacilli through comparative genomics of 213 strains and associated genera.</title>
        <authorList>
            <person name="Sun Z."/>
            <person name="Harris H.M."/>
            <person name="McCann A."/>
            <person name="Guo C."/>
            <person name="Argimon S."/>
            <person name="Zhang W."/>
            <person name="Yang X."/>
            <person name="Jeffery I.B."/>
            <person name="Cooney J.C."/>
            <person name="Kagawa T.F."/>
            <person name="Liu W."/>
            <person name="Song Y."/>
            <person name="Salvetti E."/>
            <person name="Wrobel A."/>
            <person name="Rasinkangas P."/>
            <person name="Parkhill J."/>
            <person name="Rea M.C."/>
            <person name="O'Sullivan O."/>
            <person name="Ritari J."/>
            <person name="Douillard F.P."/>
            <person name="Paul Ross R."/>
            <person name="Yang R."/>
            <person name="Briner A.E."/>
            <person name="Felis G.E."/>
            <person name="de Vos W.M."/>
            <person name="Barrangou R."/>
            <person name="Klaenhammer T.R."/>
            <person name="Caufield P.W."/>
            <person name="Cui Y."/>
            <person name="Zhang H."/>
            <person name="O'Toole P.W."/>
        </authorList>
    </citation>
    <scope>NUCLEOTIDE SEQUENCE [LARGE SCALE GENOMIC DNA]</scope>
    <source>
        <strain evidence="2 3">DSM 23365</strain>
    </source>
</reference>
<accession>A0A0R2EZD2</accession>
<dbReference type="EMBL" id="AYZM01000171">
    <property type="protein sequence ID" value="KRN17788.1"/>
    <property type="molecule type" value="Genomic_DNA"/>
</dbReference>
<dbReference type="Pfam" id="PF01695">
    <property type="entry name" value="IstB_IS21"/>
    <property type="match status" value="1"/>
</dbReference>
<dbReference type="CDD" id="cd00009">
    <property type="entry name" value="AAA"/>
    <property type="match status" value="1"/>
</dbReference>
<sequence length="267" mass="30224">MRAASIGREANMEHVTFDQGYIQRLANAHHVDLNHLPTKKELDRKTAEQAAQQLKRDKMARYYSYSVWSGNIPLKFSFGNWDIAKQDNPHLAKSLGKKAFVLAKQLENQNFNVAMMGDRGVGKTSLALAMLDHLMSHGRSGMFVSTAELLRMVNDKYEDTSVRSKLINITRSMIEVDVLVLDDFGTEGGMTGNIKPVHKDLQDIMYRVSNARVDFNHNTAKGITIITTNNTKGQLKQMYEGKFIDRVYPDNPEQQLIFDGMKGVRNV</sequence>
<evidence type="ECO:0000313" key="3">
    <source>
        <dbReference type="Proteomes" id="UP000051442"/>
    </source>
</evidence>
<protein>
    <submittedName>
        <fullName evidence="2">DNA replication protein</fullName>
    </submittedName>
</protein>
<dbReference type="STRING" id="1423804.FD14_GL002510"/>
<dbReference type="InterPro" id="IPR002611">
    <property type="entry name" value="IstB_ATP-bd"/>
</dbReference>
<dbReference type="Proteomes" id="UP000051442">
    <property type="component" value="Unassembled WGS sequence"/>
</dbReference>
<dbReference type="SUPFAM" id="SSF52540">
    <property type="entry name" value="P-loop containing nucleoside triphosphate hydrolases"/>
    <property type="match status" value="1"/>
</dbReference>
<dbReference type="AlphaFoldDB" id="A0A0R2EZD2"/>
<feature type="domain" description="AAA+ ATPase" evidence="1">
    <location>
        <begin position="109"/>
        <end position="253"/>
    </location>
</feature>
<keyword evidence="3" id="KW-1185">Reference proteome</keyword>
<name>A0A0R2EZD2_9LACO</name>
<dbReference type="GO" id="GO:0005524">
    <property type="term" value="F:ATP binding"/>
    <property type="evidence" value="ECO:0007669"/>
    <property type="project" value="InterPro"/>
</dbReference>
<dbReference type="GO" id="GO:0006260">
    <property type="term" value="P:DNA replication"/>
    <property type="evidence" value="ECO:0007669"/>
    <property type="project" value="TreeGrafter"/>
</dbReference>
<dbReference type="InterPro" id="IPR027417">
    <property type="entry name" value="P-loop_NTPase"/>
</dbReference>
<organism evidence="2 3">
    <name type="scientific">Secundilactobacillus similis DSM 23365 = JCM 2765</name>
    <dbReference type="NCBI Taxonomy" id="1423804"/>
    <lineage>
        <taxon>Bacteria</taxon>
        <taxon>Bacillati</taxon>
        <taxon>Bacillota</taxon>
        <taxon>Bacilli</taxon>
        <taxon>Lactobacillales</taxon>
        <taxon>Lactobacillaceae</taxon>
        <taxon>Secundilactobacillus</taxon>
    </lineage>
</organism>
<dbReference type="InterPro" id="IPR003593">
    <property type="entry name" value="AAA+_ATPase"/>
</dbReference>
<dbReference type="PANTHER" id="PTHR30050:SF4">
    <property type="entry name" value="ATP-BINDING PROTEIN RV3427C IN INSERTION SEQUENCE-RELATED"/>
    <property type="match status" value="1"/>
</dbReference>